<dbReference type="GO" id="GO:0043531">
    <property type="term" value="F:ADP binding"/>
    <property type="evidence" value="ECO:0007669"/>
    <property type="project" value="InterPro"/>
</dbReference>
<dbReference type="PROSITE" id="PS50943">
    <property type="entry name" value="HTH_CROC1"/>
    <property type="match status" value="1"/>
</dbReference>
<dbReference type="InterPro" id="IPR010982">
    <property type="entry name" value="Lambda_DNA-bd_dom_sf"/>
</dbReference>
<feature type="domain" description="HTH cro/C1-type" evidence="1">
    <location>
        <begin position="17"/>
        <end position="72"/>
    </location>
</feature>
<reference evidence="2 3" key="1">
    <citation type="submission" date="2016-10" db="EMBL/GenBank/DDBJ databases">
        <authorList>
            <person name="de Groot N.N."/>
        </authorList>
    </citation>
    <scope>NUCLEOTIDE SEQUENCE [LARGE SCALE GENOMIC DNA]</scope>
    <source>
        <strain evidence="2 3">CPCC 202699</strain>
    </source>
</reference>
<dbReference type="PANTHER" id="PTHR47691">
    <property type="entry name" value="REGULATOR-RELATED"/>
    <property type="match status" value="1"/>
</dbReference>
<dbReference type="InterPro" id="IPR011990">
    <property type="entry name" value="TPR-like_helical_dom_sf"/>
</dbReference>
<dbReference type="GO" id="GO:0003677">
    <property type="term" value="F:DNA binding"/>
    <property type="evidence" value="ECO:0007669"/>
    <property type="project" value="InterPro"/>
</dbReference>
<sequence>MTNADSGESPTIFKDLLKSHRLRAKLTQEELSDSSGVSVRAISDMERGVAKGPRSQTVTALAAPLGLSEPELARLHKSARRGRAQPDNPTAVPFPAYALPADLDDLTGREHDLDALRALAEELRGANLRSGRVAVLSGPPGAGKTSLAVRAAHELAAGFPDGHLFLKLRGMSPEPRDPAAVLQTALRALGVDAQAIPAEPEQRAGLCQALLKDRAMLIVLDDAADEAQVRPLLIGGGRCLTLITARQMLVGLEGSRRLSLGVLDRDDAVALLTSIAGPRVTQEHTAALELVDLCDRLPLALRIAGNRLASRPAWSLSGLVEQLRDRNKRLTTLTAGSLSVRAVIELSYRQLSPAAAMAFRRLSLVPSADFSVGAAMALIDAAHEREVVDILEGLVDDSLLQVSDRDGRYQFHDLLAVFAAEQLAQEESEEAAEAAQRRLTDWLVGTAIAAFSYFQSGDFYPAGQVTGSPTETLSFSDRAGARRWLDVEADSWLSAARRSATHGGHQQLNELANTLPWFMDIGESMNAAYEVFELAVRSAVAIGSKHDEATHRINISFMHATVFGRPDAAIEAAREALEAAVAAGDPTNQGWAKVALMSGYLYTGTPPASTALLDEAARLFEEGDCQLGRQYVRIIRANYCHTAGLFADAALEFDACISDLRQQQPGTPTPGNDATHAHLLVRSAVNLATLNSFELAVSRCDEAFRLYDRWGSSIGKAQALRTSGTVQGRRGEHADARKRLTAALELFEKIGMLQCQADALCELADSADQLGDADTAREEREHALSLYEMLNSNKAAELRAKMG</sequence>
<dbReference type="SUPFAM" id="SSF47413">
    <property type="entry name" value="lambda repressor-like DNA-binding domains"/>
    <property type="match status" value="1"/>
</dbReference>
<dbReference type="InterPro" id="IPR002182">
    <property type="entry name" value="NB-ARC"/>
</dbReference>
<dbReference type="RefSeq" id="WP_091290506.1">
    <property type="nucleotide sequence ID" value="NZ_FNON01000004.1"/>
</dbReference>
<dbReference type="InterPro" id="IPR001387">
    <property type="entry name" value="Cro/C1-type_HTH"/>
</dbReference>
<dbReference type="PANTHER" id="PTHR47691:SF3">
    <property type="entry name" value="HTH-TYPE TRANSCRIPTIONAL REGULATOR RV0890C-RELATED"/>
    <property type="match status" value="1"/>
</dbReference>
<proteinExistence type="predicted"/>
<organism evidence="2 3">
    <name type="scientific">Amycolatopsis xylanica</name>
    <dbReference type="NCBI Taxonomy" id="589385"/>
    <lineage>
        <taxon>Bacteria</taxon>
        <taxon>Bacillati</taxon>
        <taxon>Actinomycetota</taxon>
        <taxon>Actinomycetes</taxon>
        <taxon>Pseudonocardiales</taxon>
        <taxon>Pseudonocardiaceae</taxon>
        <taxon>Amycolatopsis</taxon>
    </lineage>
</organism>
<dbReference type="Pfam" id="PF01381">
    <property type="entry name" value="HTH_3"/>
    <property type="match status" value="1"/>
</dbReference>
<dbReference type="SUPFAM" id="SSF52540">
    <property type="entry name" value="P-loop containing nucleoside triphosphate hydrolases"/>
    <property type="match status" value="1"/>
</dbReference>
<dbReference type="Proteomes" id="UP000199515">
    <property type="component" value="Unassembled WGS sequence"/>
</dbReference>
<dbReference type="OrthoDB" id="7628974at2"/>
<dbReference type="Pfam" id="PF00931">
    <property type="entry name" value="NB-ARC"/>
    <property type="match status" value="1"/>
</dbReference>
<dbReference type="AlphaFoldDB" id="A0A1H3FV53"/>
<evidence type="ECO:0000313" key="2">
    <source>
        <dbReference type="EMBL" id="SDX94942.1"/>
    </source>
</evidence>
<dbReference type="EMBL" id="FNON01000004">
    <property type="protein sequence ID" value="SDX94942.1"/>
    <property type="molecule type" value="Genomic_DNA"/>
</dbReference>
<dbReference type="InterPro" id="IPR027417">
    <property type="entry name" value="P-loop_NTPase"/>
</dbReference>
<gene>
    <name evidence="2" type="ORF">SAMN05421504_10414</name>
</gene>
<evidence type="ECO:0000259" key="1">
    <source>
        <dbReference type="PROSITE" id="PS50943"/>
    </source>
</evidence>
<accession>A0A1H3FV53</accession>
<dbReference type="Gene3D" id="1.25.40.10">
    <property type="entry name" value="Tetratricopeptide repeat domain"/>
    <property type="match status" value="1"/>
</dbReference>
<dbReference type="STRING" id="589385.SAMN05421504_10414"/>
<evidence type="ECO:0000313" key="3">
    <source>
        <dbReference type="Proteomes" id="UP000199515"/>
    </source>
</evidence>
<dbReference type="Gene3D" id="1.10.10.10">
    <property type="entry name" value="Winged helix-like DNA-binding domain superfamily/Winged helix DNA-binding domain"/>
    <property type="match status" value="1"/>
</dbReference>
<dbReference type="Gene3D" id="3.40.50.300">
    <property type="entry name" value="P-loop containing nucleotide triphosphate hydrolases"/>
    <property type="match status" value="1"/>
</dbReference>
<dbReference type="SUPFAM" id="SSF48452">
    <property type="entry name" value="TPR-like"/>
    <property type="match status" value="2"/>
</dbReference>
<keyword evidence="3" id="KW-1185">Reference proteome</keyword>
<dbReference type="SMART" id="SM00530">
    <property type="entry name" value="HTH_XRE"/>
    <property type="match status" value="1"/>
</dbReference>
<dbReference type="InterPro" id="IPR036388">
    <property type="entry name" value="WH-like_DNA-bd_sf"/>
</dbReference>
<name>A0A1H3FV53_9PSEU</name>
<dbReference type="Gene3D" id="1.10.260.40">
    <property type="entry name" value="lambda repressor-like DNA-binding domains"/>
    <property type="match status" value="1"/>
</dbReference>
<dbReference type="PRINTS" id="PR00364">
    <property type="entry name" value="DISEASERSIST"/>
</dbReference>
<protein>
    <submittedName>
        <fullName evidence="2">Predicted ATPase</fullName>
    </submittedName>
</protein>
<dbReference type="CDD" id="cd00093">
    <property type="entry name" value="HTH_XRE"/>
    <property type="match status" value="1"/>
</dbReference>